<dbReference type="CDD" id="cd00093">
    <property type="entry name" value="HTH_XRE"/>
    <property type="match status" value="1"/>
</dbReference>
<dbReference type="InterPro" id="IPR001387">
    <property type="entry name" value="Cro/C1-type_HTH"/>
</dbReference>
<dbReference type="OrthoDB" id="9803238at2"/>
<dbReference type="EMBL" id="NIQC01000023">
    <property type="protein sequence ID" value="OWZ83250.1"/>
    <property type="molecule type" value="Genomic_DNA"/>
</dbReference>
<dbReference type="SUPFAM" id="SSF47413">
    <property type="entry name" value="lambda repressor-like DNA-binding domains"/>
    <property type="match status" value="1"/>
</dbReference>
<protein>
    <submittedName>
        <fullName evidence="2">Transcriptional regulator</fullName>
    </submittedName>
</protein>
<sequence>MKKLSTKKLAELIRTKRKEKDLTQIKLSKLTGINRVIIGRIEKQDFIPSVTQLEALSEALGFEVTDTFVETERTGSFTAMRSEALSENEKEGVEKLITMMLSLRQQLVLRSKFENE</sequence>
<evidence type="ECO:0000313" key="2">
    <source>
        <dbReference type="EMBL" id="OWZ83250.1"/>
    </source>
</evidence>
<gene>
    <name evidence="2" type="ORF">CDO51_09740</name>
</gene>
<dbReference type="RefSeq" id="WP_089024076.1">
    <property type="nucleotide sequence ID" value="NZ_NIQC01000023.1"/>
</dbReference>
<evidence type="ECO:0000259" key="1">
    <source>
        <dbReference type="PROSITE" id="PS50943"/>
    </source>
</evidence>
<dbReference type="AlphaFoldDB" id="A0A226BYN3"/>
<reference evidence="2 3" key="1">
    <citation type="submission" date="2017-06" db="EMBL/GenBank/DDBJ databases">
        <title>Draft Genome Sequence of Natranaerobius trueperi halophilic, alkalithermophilic bacteria from soda lakes.</title>
        <authorList>
            <person name="Zhao B."/>
        </authorList>
    </citation>
    <scope>NUCLEOTIDE SEQUENCE [LARGE SCALE GENOMIC DNA]</scope>
    <source>
        <strain evidence="2 3">DSM 18760</strain>
    </source>
</reference>
<feature type="domain" description="HTH cro/C1-type" evidence="1">
    <location>
        <begin position="13"/>
        <end position="68"/>
    </location>
</feature>
<dbReference type="SMART" id="SM00530">
    <property type="entry name" value="HTH_XRE"/>
    <property type="match status" value="1"/>
</dbReference>
<organism evidence="2 3">
    <name type="scientific">Natranaerobius trueperi</name>
    <dbReference type="NCBI Taxonomy" id="759412"/>
    <lineage>
        <taxon>Bacteria</taxon>
        <taxon>Bacillati</taxon>
        <taxon>Bacillota</taxon>
        <taxon>Clostridia</taxon>
        <taxon>Natranaerobiales</taxon>
        <taxon>Natranaerobiaceae</taxon>
        <taxon>Natranaerobius</taxon>
    </lineage>
</organism>
<keyword evidence="3" id="KW-1185">Reference proteome</keyword>
<accession>A0A226BYN3</accession>
<dbReference type="Proteomes" id="UP000214588">
    <property type="component" value="Unassembled WGS sequence"/>
</dbReference>
<dbReference type="Pfam" id="PF01381">
    <property type="entry name" value="HTH_3"/>
    <property type="match status" value="1"/>
</dbReference>
<dbReference type="Gene3D" id="1.10.260.40">
    <property type="entry name" value="lambda repressor-like DNA-binding domains"/>
    <property type="match status" value="1"/>
</dbReference>
<proteinExistence type="predicted"/>
<dbReference type="GO" id="GO:0003677">
    <property type="term" value="F:DNA binding"/>
    <property type="evidence" value="ECO:0007669"/>
    <property type="project" value="InterPro"/>
</dbReference>
<evidence type="ECO:0000313" key="3">
    <source>
        <dbReference type="Proteomes" id="UP000214588"/>
    </source>
</evidence>
<dbReference type="PROSITE" id="PS50943">
    <property type="entry name" value="HTH_CROC1"/>
    <property type="match status" value="1"/>
</dbReference>
<name>A0A226BYN3_9FIRM</name>
<comment type="caution">
    <text evidence="2">The sequence shown here is derived from an EMBL/GenBank/DDBJ whole genome shotgun (WGS) entry which is preliminary data.</text>
</comment>
<dbReference type="InterPro" id="IPR010982">
    <property type="entry name" value="Lambda_DNA-bd_dom_sf"/>
</dbReference>